<comment type="caution">
    <text evidence="2">The sequence shown here is derived from an EMBL/GenBank/DDBJ whole genome shotgun (WGS) entry which is preliminary data.</text>
</comment>
<gene>
    <name evidence="2" type="ORF">FOF46_14535</name>
</gene>
<dbReference type="OrthoDB" id="1163550at2"/>
<feature type="compositionally biased region" description="Basic and acidic residues" evidence="1">
    <location>
        <begin position="134"/>
        <end position="146"/>
    </location>
</feature>
<keyword evidence="3" id="KW-1185">Reference proteome</keyword>
<evidence type="ECO:0000313" key="3">
    <source>
        <dbReference type="Proteomes" id="UP000318833"/>
    </source>
</evidence>
<accession>A0A554VJ85</accession>
<dbReference type="AlphaFoldDB" id="A0A554VJ85"/>
<reference evidence="2 3" key="1">
    <citation type="submission" date="2019-07" db="EMBL/GenBank/DDBJ databases">
        <title>The draft genome sequence of Aquimarina algiphila M91.</title>
        <authorList>
            <person name="Meng X."/>
        </authorList>
    </citation>
    <scope>NUCLEOTIDE SEQUENCE [LARGE SCALE GENOMIC DNA]</scope>
    <source>
        <strain evidence="2 3">M91</strain>
    </source>
</reference>
<feature type="compositionally biased region" description="Basic and acidic residues" evidence="1">
    <location>
        <begin position="91"/>
        <end position="118"/>
    </location>
</feature>
<organism evidence="2 3">
    <name type="scientific">Aquimarina algiphila</name>
    <dbReference type="NCBI Taxonomy" id="2047982"/>
    <lineage>
        <taxon>Bacteria</taxon>
        <taxon>Pseudomonadati</taxon>
        <taxon>Bacteroidota</taxon>
        <taxon>Flavobacteriia</taxon>
        <taxon>Flavobacteriales</taxon>
        <taxon>Flavobacteriaceae</taxon>
        <taxon>Aquimarina</taxon>
    </lineage>
</organism>
<proteinExistence type="predicted"/>
<feature type="region of interest" description="Disordered" evidence="1">
    <location>
        <begin position="133"/>
        <end position="152"/>
    </location>
</feature>
<dbReference type="RefSeq" id="WP_143916951.1">
    <property type="nucleotide sequence ID" value="NZ_CANMXV010000043.1"/>
</dbReference>
<name>A0A554VJ85_9FLAO</name>
<evidence type="ECO:0000313" key="2">
    <source>
        <dbReference type="EMBL" id="TSE07937.1"/>
    </source>
</evidence>
<protein>
    <submittedName>
        <fullName evidence="2">Uncharacterized protein</fullName>
    </submittedName>
</protein>
<sequence>MATIQDLLKLDLSKVRPEALQKSVKGIIDDYNEIGAKDAFEKAAGDNIDKIYKMVTKVSPDAIVETPCGDPIEEETKTKSVSNKKGATTSKKSEKTSKKKEKETKKESPKRTTNKKDLDAVLNEIKQCRVKIKKYNEQKRKEEGPKPKPSPYIKIRGHFIGLANLIPEKLENNLEVQKESKKLLKKTHRSLLKIYGMNALRGQNDNDELQEKLDKIEEKLES</sequence>
<evidence type="ECO:0000256" key="1">
    <source>
        <dbReference type="SAM" id="MobiDB-lite"/>
    </source>
</evidence>
<dbReference type="EMBL" id="VLNR01000028">
    <property type="protein sequence ID" value="TSE07937.1"/>
    <property type="molecule type" value="Genomic_DNA"/>
</dbReference>
<dbReference type="Proteomes" id="UP000318833">
    <property type="component" value="Unassembled WGS sequence"/>
</dbReference>
<feature type="region of interest" description="Disordered" evidence="1">
    <location>
        <begin position="63"/>
        <end position="118"/>
    </location>
</feature>